<keyword evidence="7" id="KW-1185">Reference proteome</keyword>
<reference evidence="6 7" key="1">
    <citation type="submission" date="2019-06" db="EMBL/GenBank/DDBJ databases">
        <title>Saccharibacillus brassicae sp. nov., an endophytic bacterium isolated from Chinese cabbage seeds (Brassica pekinensis).</title>
        <authorList>
            <person name="Jiang L."/>
            <person name="Lee J."/>
            <person name="Kim S.W."/>
        </authorList>
    </citation>
    <scope>NUCLEOTIDE SEQUENCE [LARGE SCALE GENOMIC DNA]</scope>
    <source>
        <strain evidence="7">KCTC 43072 / ATSA2</strain>
    </source>
</reference>
<dbReference type="InterPro" id="IPR013328">
    <property type="entry name" value="6PGD_dom2"/>
</dbReference>
<dbReference type="KEGG" id="saca:FFV09_23275"/>
<evidence type="ECO:0000256" key="2">
    <source>
        <dbReference type="ARBA" id="ARBA00023027"/>
    </source>
</evidence>
<dbReference type="GO" id="GO:0009026">
    <property type="term" value="F:tagaturonate reductase activity"/>
    <property type="evidence" value="ECO:0007669"/>
    <property type="project" value="TreeGrafter"/>
</dbReference>
<dbReference type="NCBIfam" id="NF002969">
    <property type="entry name" value="PRK03643.1"/>
    <property type="match status" value="1"/>
</dbReference>
<evidence type="ECO:0000313" key="7">
    <source>
        <dbReference type="Proteomes" id="UP000316968"/>
    </source>
</evidence>
<organism evidence="6 7">
    <name type="scientific">Saccharibacillus brassicae</name>
    <dbReference type="NCBI Taxonomy" id="2583377"/>
    <lineage>
        <taxon>Bacteria</taxon>
        <taxon>Bacillati</taxon>
        <taxon>Bacillota</taxon>
        <taxon>Bacilli</taxon>
        <taxon>Bacillales</taxon>
        <taxon>Paenibacillaceae</taxon>
        <taxon>Saccharibacillus</taxon>
    </lineage>
</organism>
<protein>
    <submittedName>
        <fullName evidence="6">Tagaturonate reductase</fullName>
    </submittedName>
</protein>
<dbReference type="Gene3D" id="3.40.50.720">
    <property type="entry name" value="NAD(P)-binding Rossmann-like Domain"/>
    <property type="match status" value="1"/>
</dbReference>
<evidence type="ECO:0000259" key="4">
    <source>
        <dbReference type="Pfam" id="PF01232"/>
    </source>
</evidence>
<dbReference type="InterPro" id="IPR008927">
    <property type="entry name" value="6-PGluconate_DH-like_C_sf"/>
</dbReference>
<keyword evidence="2" id="KW-0520">NAD</keyword>
<dbReference type="GO" id="GO:0019698">
    <property type="term" value="P:D-galacturonate catabolic process"/>
    <property type="evidence" value="ECO:0007669"/>
    <property type="project" value="TreeGrafter"/>
</dbReference>
<dbReference type="InterPro" id="IPR013131">
    <property type="entry name" value="Mannitol_DH_N"/>
</dbReference>
<dbReference type="Pfam" id="PF01232">
    <property type="entry name" value="Mannitol_dh"/>
    <property type="match status" value="1"/>
</dbReference>
<dbReference type="InterPro" id="IPR036291">
    <property type="entry name" value="NAD(P)-bd_dom_sf"/>
</dbReference>
<feature type="domain" description="Mannitol dehydrogenase C-terminal" evidence="5">
    <location>
        <begin position="272"/>
        <end position="453"/>
    </location>
</feature>
<comment type="catalytic activity">
    <reaction evidence="3">
        <text>D-mannitol 1-phosphate + NAD(+) = beta-D-fructose 6-phosphate + NADH + H(+)</text>
        <dbReference type="Rhea" id="RHEA:19661"/>
        <dbReference type="ChEBI" id="CHEBI:15378"/>
        <dbReference type="ChEBI" id="CHEBI:57540"/>
        <dbReference type="ChEBI" id="CHEBI:57634"/>
        <dbReference type="ChEBI" id="CHEBI:57945"/>
        <dbReference type="ChEBI" id="CHEBI:61381"/>
        <dbReference type="EC" id="1.1.1.17"/>
    </reaction>
</comment>
<dbReference type="PRINTS" id="PR00084">
    <property type="entry name" value="MTLDHDRGNASE"/>
</dbReference>
<feature type="domain" description="Mannitol dehydrogenase N-terminal" evidence="4">
    <location>
        <begin position="21"/>
        <end position="257"/>
    </location>
</feature>
<dbReference type="GO" id="GO:0008926">
    <property type="term" value="F:mannitol-1-phosphate 5-dehydrogenase activity"/>
    <property type="evidence" value="ECO:0007669"/>
    <property type="project" value="UniProtKB-EC"/>
</dbReference>
<evidence type="ECO:0000256" key="3">
    <source>
        <dbReference type="ARBA" id="ARBA00048615"/>
    </source>
</evidence>
<dbReference type="InterPro" id="IPR013118">
    <property type="entry name" value="Mannitol_DH_C"/>
</dbReference>
<dbReference type="AlphaFoldDB" id="A0A4Y6V4U0"/>
<dbReference type="InterPro" id="IPR000669">
    <property type="entry name" value="Mannitol_DH"/>
</dbReference>
<evidence type="ECO:0000256" key="1">
    <source>
        <dbReference type="ARBA" id="ARBA00023002"/>
    </source>
</evidence>
<dbReference type="PANTHER" id="PTHR30524:SF0">
    <property type="entry name" value="ALTRONATE OXIDOREDUCTASE-RELATED"/>
    <property type="match status" value="1"/>
</dbReference>
<dbReference type="GO" id="GO:0005829">
    <property type="term" value="C:cytosol"/>
    <property type="evidence" value="ECO:0007669"/>
    <property type="project" value="TreeGrafter"/>
</dbReference>
<evidence type="ECO:0000313" key="6">
    <source>
        <dbReference type="EMBL" id="QDH23527.1"/>
    </source>
</evidence>
<dbReference type="SUPFAM" id="SSF51735">
    <property type="entry name" value="NAD(P)-binding Rossmann-fold domains"/>
    <property type="match status" value="1"/>
</dbReference>
<dbReference type="PANTHER" id="PTHR30524">
    <property type="entry name" value="MANNITOL-1-PHOSPHATE 5-DEHYDROGENASE"/>
    <property type="match status" value="1"/>
</dbReference>
<proteinExistence type="predicted"/>
<dbReference type="SUPFAM" id="SSF48179">
    <property type="entry name" value="6-phosphogluconate dehydrogenase C-terminal domain-like"/>
    <property type="match status" value="1"/>
</dbReference>
<keyword evidence="1" id="KW-0560">Oxidoreductase</keyword>
<evidence type="ECO:0000259" key="5">
    <source>
        <dbReference type="Pfam" id="PF08125"/>
    </source>
</evidence>
<dbReference type="OrthoDB" id="9768714at2"/>
<dbReference type="Pfam" id="PF08125">
    <property type="entry name" value="Mannitol_dh_C"/>
    <property type="match status" value="1"/>
</dbReference>
<dbReference type="EMBL" id="CP041217">
    <property type="protein sequence ID" value="QDH23527.1"/>
    <property type="molecule type" value="Genomic_DNA"/>
</dbReference>
<accession>A0A4Y6V4U0</accession>
<dbReference type="GO" id="GO:0019592">
    <property type="term" value="P:mannitol catabolic process"/>
    <property type="evidence" value="ECO:0007669"/>
    <property type="project" value="TreeGrafter"/>
</dbReference>
<gene>
    <name evidence="6" type="ORF">FFV09_23275</name>
</gene>
<dbReference type="Proteomes" id="UP000316968">
    <property type="component" value="Chromosome"/>
</dbReference>
<sequence>MTDLPTLSRNLLPDLPSFPEKMIQFGGGNFMRGFVDWQLQRMNDQGLFGGSAVLVQAVSPRTDPQFAEQDCLFTVLLSGIRSGESIDTAEVVASVSRLINPYTDYAAYLSLADDPALTFITSNTTEAGLVYRHEERPETKSPAGFPGKLTALLHRRFSLGGPGFTLLPCELIDRNGERLREIVLRHADDWQLGEEFKRWLDTDNTFCSSLVDRIVPGFPHGREAELQARLGYVDKLAVAAEPYLLWIIEGPESLRDSLPLAQAGLNVVVTTDMTPYRERKVHLLNGPHTAMVPLALPAGLETVEDVMNDAHFSPFVHALIERELIPMLDMPTAELEAYAGDVLDRFRNPSIRHELRSISLNSVSKFKSRLLPILLRFVRERGELPPRLTLAFAALLRSGRDDGDRRRDEASVLAAFDRAGAAPSSFVPTLLGDTSLWGTDLNEVPGLADRLESLLDVLEKDGPRPLLRRIAQGGIHA</sequence>
<dbReference type="RefSeq" id="WP_141450108.1">
    <property type="nucleotide sequence ID" value="NZ_CP041217.1"/>
</dbReference>
<dbReference type="Gene3D" id="1.10.1040.10">
    <property type="entry name" value="N-(1-d-carboxylethyl)-l-norvaline Dehydrogenase, domain 2"/>
    <property type="match status" value="1"/>
</dbReference>
<name>A0A4Y6V4U0_SACBS</name>